<dbReference type="RefSeq" id="WP_004629387.1">
    <property type="nucleotide sequence ID" value="NZ_AORV01000061.1"/>
</dbReference>
<dbReference type="SUPFAM" id="SSF53850">
    <property type="entry name" value="Periplasmic binding protein-like II"/>
    <property type="match status" value="1"/>
</dbReference>
<dbReference type="Gene3D" id="3.40.190.10">
    <property type="entry name" value="Periplasmic binding protein-like II"/>
    <property type="match status" value="1"/>
</dbReference>
<dbReference type="InterPro" id="IPR006059">
    <property type="entry name" value="SBP"/>
</dbReference>
<name>S0FLA6_RUMCE</name>
<gene>
    <name evidence="1" type="ORF">CTER_4365</name>
</gene>
<dbReference type="PANTHER" id="PTHR43649:SF12">
    <property type="entry name" value="DIACETYLCHITOBIOSE BINDING PROTEIN DASA"/>
    <property type="match status" value="1"/>
</dbReference>
<dbReference type="Proteomes" id="UP000014155">
    <property type="component" value="Unassembled WGS sequence"/>
</dbReference>
<dbReference type="Pfam" id="PF13416">
    <property type="entry name" value="SBP_bac_8"/>
    <property type="match status" value="1"/>
</dbReference>
<dbReference type="InterPro" id="IPR050490">
    <property type="entry name" value="Bact_solute-bd_prot1"/>
</dbReference>
<reference evidence="1 2" key="1">
    <citation type="journal article" date="2013" name="Genome Announc.">
        <title>Draft Genome Sequence of the Cellulolytic, Mesophilic, Anaerobic Bacterium Clostridium termitidis Strain CT1112 (DSM 5398).</title>
        <authorList>
            <person name="Lal S."/>
            <person name="Ramachandran U."/>
            <person name="Zhang X."/>
            <person name="Munir R."/>
            <person name="Sparling R."/>
            <person name="Levin D.B."/>
        </authorList>
    </citation>
    <scope>NUCLEOTIDE SEQUENCE [LARGE SCALE GENOMIC DNA]</scope>
    <source>
        <strain evidence="1 2">CT1112</strain>
    </source>
</reference>
<keyword evidence="1" id="KW-0813">Transport</keyword>
<protein>
    <submittedName>
        <fullName evidence="1">ABC-type sugar transport system, periplasmic component</fullName>
    </submittedName>
</protein>
<accession>S0FLA6</accession>
<evidence type="ECO:0000313" key="2">
    <source>
        <dbReference type="Proteomes" id="UP000014155"/>
    </source>
</evidence>
<keyword evidence="2" id="KW-1185">Reference proteome</keyword>
<organism evidence="1 2">
    <name type="scientific">Ruminiclostridium cellobioparum subsp. termitidis CT1112</name>
    <dbReference type="NCBI Taxonomy" id="1195236"/>
    <lineage>
        <taxon>Bacteria</taxon>
        <taxon>Bacillati</taxon>
        <taxon>Bacillota</taxon>
        <taxon>Clostridia</taxon>
        <taxon>Eubacteriales</taxon>
        <taxon>Oscillospiraceae</taxon>
        <taxon>Ruminiclostridium</taxon>
    </lineage>
</organism>
<comment type="caution">
    <text evidence="1">The sequence shown here is derived from an EMBL/GenBank/DDBJ whole genome shotgun (WGS) entry which is preliminary data.</text>
</comment>
<dbReference type="STRING" id="1195236.CTER_4365"/>
<proteinExistence type="predicted"/>
<evidence type="ECO:0000313" key="1">
    <source>
        <dbReference type="EMBL" id="EMS69949.1"/>
    </source>
</evidence>
<keyword evidence="1" id="KW-0762">Sugar transport</keyword>
<dbReference type="AlphaFoldDB" id="S0FLA6"/>
<dbReference type="EMBL" id="AORV01000061">
    <property type="protein sequence ID" value="EMS69949.1"/>
    <property type="molecule type" value="Genomic_DNA"/>
</dbReference>
<dbReference type="PANTHER" id="PTHR43649">
    <property type="entry name" value="ARABINOSE-BINDING PROTEIN-RELATED"/>
    <property type="match status" value="1"/>
</dbReference>
<dbReference type="eggNOG" id="COG1653">
    <property type="taxonomic scope" value="Bacteria"/>
</dbReference>
<sequence>MKGKHGCYIKQLILLLIYLMSFNVGCLQNSTSVNESPNQENLRINIFNDDYVAISAISEFNKSSKIKITPTMIDIKSQNDIGNYKTQMTTEILAGQGPDIIYDFPESFPSLWKIMNSGAFYDLNKIIDNDKEFNFSEYNKEVLECGVINGKRYFIPIYFKIPVIWSANSILKKNKLMINDNGWSWDDFKELCIKYANKQNGYGNKYLIGNSFDFEAIIKNCWTDYINYPEKKVNFESEEFVKLLNNYKSIYQYILPDSKLKAPDIFFEFLKNDSLALVNGDNSIAYLWICSSWVNRVLNADMSCFLYPGKGNINEINAQVTKFAVINNNCKNKKEAFGFIKLLLSEKYQNNETGTKWAPVNIKAYTSIQNQYSGDSANNKQTANFLVNENTPYLSVALSDNTINKLNLYYKNIGQCSYVDTNILNIINQEVEAFLVGKHNAPQTAKIINDKVQLYMNE</sequence>
<dbReference type="PATRIC" id="fig|1195236.3.peg.4550"/>